<evidence type="ECO:0000313" key="2">
    <source>
        <dbReference type="Proteomes" id="UP000556329"/>
    </source>
</evidence>
<accession>A0A841P3L7</accession>
<keyword evidence="2" id="KW-1185">Reference proteome</keyword>
<dbReference type="EMBL" id="JACHEF010000001">
    <property type="protein sequence ID" value="MBB6408161.1"/>
    <property type="molecule type" value="Genomic_DNA"/>
</dbReference>
<protein>
    <recommendedName>
        <fullName evidence="3">DUF3168 domain-containing protein</fullName>
    </recommendedName>
</protein>
<dbReference type="Pfam" id="PF11367">
    <property type="entry name" value="Tail_completion_gp17"/>
    <property type="match status" value="1"/>
</dbReference>
<dbReference type="RefSeq" id="WP_184871271.1">
    <property type="nucleotide sequence ID" value="NZ_JACHEF010000001.1"/>
</dbReference>
<sequence>MTASGDLQQALFQRLRSDASLSALLGGAGLLEHAADNAAFPHVTCGQTSAFDWDTGVQNDADQLVTLHVWSKTHGEAETRAIMDSIKARLADAVLIIGPRGQTRLVLEFAEARYDEDLLVHHGLLRFRAITQDND</sequence>
<comment type="caution">
    <text evidence="1">The sequence shown here is derived from an EMBL/GenBank/DDBJ whole genome shotgun (WGS) entry which is preliminary data.</text>
</comment>
<dbReference type="InterPro" id="IPR021508">
    <property type="entry name" value="Gp17-like"/>
</dbReference>
<evidence type="ECO:0008006" key="3">
    <source>
        <dbReference type="Google" id="ProtNLM"/>
    </source>
</evidence>
<organism evidence="1 2">
    <name type="scientific">Mesorhizobium sangaii</name>
    <dbReference type="NCBI Taxonomy" id="505389"/>
    <lineage>
        <taxon>Bacteria</taxon>
        <taxon>Pseudomonadati</taxon>
        <taxon>Pseudomonadota</taxon>
        <taxon>Alphaproteobacteria</taxon>
        <taxon>Hyphomicrobiales</taxon>
        <taxon>Phyllobacteriaceae</taxon>
        <taxon>Mesorhizobium</taxon>
    </lineage>
</organism>
<name>A0A841P3L7_9HYPH</name>
<evidence type="ECO:0000313" key="1">
    <source>
        <dbReference type="EMBL" id="MBB6408161.1"/>
    </source>
</evidence>
<dbReference type="Gene3D" id="3.30.2000.30">
    <property type="match status" value="1"/>
</dbReference>
<dbReference type="Proteomes" id="UP000556329">
    <property type="component" value="Unassembled WGS sequence"/>
</dbReference>
<reference evidence="1 2" key="1">
    <citation type="submission" date="2020-08" db="EMBL/GenBank/DDBJ databases">
        <title>Genomic Encyclopedia of Type Strains, Phase IV (KMG-IV): sequencing the most valuable type-strain genomes for metagenomic binning, comparative biology and taxonomic classification.</title>
        <authorList>
            <person name="Goeker M."/>
        </authorList>
    </citation>
    <scope>NUCLEOTIDE SEQUENCE [LARGE SCALE GENOMIC DNA]</scope>
    <source>
        <strain evidence="1 2">DSM 100039</strain>
    </source>
</reference>
<dbReference type="InterPro" id="IPR053745">
    <property type="entry name" value="Viral_Tail_Comp_sf"/>
</dbReference>
<proteinExistence type="predicted"/>
<dbReference type="AlphaFoldDB" id="A0A841P3L7"/>
<gene>
    <name evidence="1" type="ORF">HNQ71_000805</name>
</gene>